<feature type="compositionally biased region" description="Low complexity" evidence="1">
    <location>
        <begin position="40"/>
        <end position="50"/>
    </location>
</feature>
<feature type="compositionally biased region" description="Low complexity" evidence="1">
    <location>
        <begin position="282"/>
        <end position="291"/>
    </location>
</feature>
<proteinExistence type="predicted"/>
<comment type="caution">
    <text evidence="2">The sequence shown here is derived from an EMBL/GenBank/DDBJ whole genome shotgun (WGS) entry which is preliminary data.</text>
</comment>
<dbReference type="AlphaFoldDB" id="A0AAW0UY32"/>
<evidence type="ECO:0000256" key="1">
    <source>
        <dbReference type="SAM" id="MobiDB-lite"/>
    </source>
</evidence>
<evidence type="ECO:0000313" key="2">
    <source>
        <dbReference type="EMBL" id="KAK8404093.1"/>
    </source>
</evidence>
<dbReference type="EMBL" id="JARAKH010000005">
    <property type="protein sequence ID" value="KAK8404093.1"/>
    <property type="molecule type" value="Genomic_DNA"/>
</dbReference>
<reference evidence="2 3" key="1">
    <citation type="submission" date="2023-03" db="EMBL/GenBank/DDBJ databases">
        <title>High-quality genome of Scylla paramamosain provides insights in environmental adaptation.</title>
        <authorList>
            <person name="Zhang L."/>
        </authorList>
    </citation>
    <scope>NUCLEOTIDE SEQUENCE [LARGE SCALE GENOMIC DNA]</scope>
    <source>
        <strain evidence="2">LZ_2023a</strain>
        <tissue evidence="2">Muscle</tissue>
    </source>
</reference>
<evidence type="ECO:0000313" key="3">
    <source>
        <dbReference type="Proteomes" id="UP001487740"/>
    </source>
</evidence>
<gene>
    <name evidence="2" type="ORF">O3P69_000267</name>
</gene>
<feature type="region of interest" description="Disordered" evidence="1">
    <location>
        <begin position="265"/>
        <end position="292"/>
    </location>
</feature>
<protein>
    <submittedName>
        <fullName evidence="2">Uncharacterized protein</fullName>
    </submittedName>
</protein>
<accession>A0AAW0UY32</accession>
<name>A0AAW0UY32_SCYPA</name>
<keyword evidence="3" id="KW-1185">Reference proteome</keyword>
<organism evidence="2 3">
    <name type="scientific">Scylla paramamosain</name>
    <name type="common">Mud crab</name>
    <dbReference type="NCBI Taxonomy" id="85552"/>
    <lineage>
        <taxon>Eukaryota</taxon>
        <taxon>Metazoa</taxon>
        <taxon>Ecdysozoa</taxon>
        <taxon>Arthropoda</taxon>
        <taxon>Crustacea</taxon>
        <taxon>Multicrustacea</taxon>
        <taxon>Malacostraca</taxon>
        <taxon>Eumalacostraca</taxon>
        <taxon>Eucarida</taxon>
        <taxon>Decapoda</taxon>
        <taxon>Pleocyemata</taxon>
        <taxon>Brachyura</taxon>
        <taxon>Eubrachyura</taxon>
        <taxon>Portunoidea</taxon>
        <taxon>Portunidae</taxon>
        <taxon>Portuninae</taxon>
        <taxon>Scylla</taxon>
    </lineage>
</organism>
<feature type="region of interest" description="Disordered" evidence="1">
    <location>
        <begin position="40"/>
        <end position="68"/>
    </location>
</feature>
<dbReference type="Proteomes" id="UP001487740">
    <property type="component" value="Unassembled WGS sequence"/>
</dbReference>
<sequence length="619" mass="68592">MPPAPLARHRHYDNFTQLKIDRGNSASWLLEIIQVGGLGSASASPAGRAGPQHLQPGEGSEGGRLRPPRGPTLARCCVYSRCSLAAAPPPPSPPPHPACQWWGEAAACGAADVDKLITPQLLYIKLNSPGDDTRGRRHLSLGSRGRAGRGGEGVAHSSGCRLPPRCLREALHYPGFPSCLGGLLIKRPVLTGGTAGLRLRRGSGRRRPLESLRKERKFFMSHSERTQWSGWWVRTSRHGTRRALAAPLPGKRIIKYVFGHDASMADRGRSESPGTACHVPLRRPSSPASRSGELQYRSSLRPVMGVWWLRGLVAVVVVVAVAVPGWGREGPVLSSSVSSLSSSPSSAYLPGEECKHIKFSQPGQATVVRQSVLRQMCLRAAPHVDVNKIFKQFAIFLLHRDDFDDSPKWHSGDAKAVLDDPYWAVNEVTVLKSTKYQWYVHGLPMWPLPHQALANKTTSKRPSLKKKKPVDWPNYGLATPIYFASKAWRDQAWSVEEFFQQEKKKSPFKSHEDFHKLVLEVVGGVNGSKVESYSEWAFLKFSLPLMVRSMTRRNKGLCPDEMYIYFRLTPCYPKEPQYAVCAQAARHARLLLTVSSCPTTTVIVGFSKEYSEEENLLPL</sequence>